<evidence type="ECO:0000313" key="1">
    <source>
        <dbReference type="Ensembl" id="ENSCMIP00000010998.1"/>
    </source>
</evidence>
<evidence type="ECO:0000313" key="2">
    <source>
        <dbReference type="Proteomes" id="UP000314986"/>
    </source>
</evidence>
<dbReference type="InParanoid" id="A0A4W3H2M5"/>
<reference evidence="1" key="4">
    <citation type="submission" date="2025-08" db="UniProtKB">
        <authorList>
            <consortium name="Ensembl"/>
        </authorList>
    </citation>
    <scope>IDENTIFICATION</scope>
</reference>
<keyword evidence="2" id="KW-1185">Reference proteome</keyword>
<dbReference type="Proteomes" id="UP000314986">
    <property type="component" value="Unassembled WGS sequence"/>
</dbReference>
<reference evidence="2" key="3">
    <citation type="journal article" date="2014" name="Nature">
        <title>Elephant shark genome provides unique insights into gnathostome evolution.</title>
        <authorList>
            <consortium name="International Elephant Shark Genome Sequencing Consortium"/>
            <person name="Venkatesh B."/>
            <person name="Lee A.P."/>
            <person name="Ravi V."/>
            <person name="Maurya A.K."/>
            <person name="Lian M.M."/>
            <person name="Swann J.B."/>
            <person name="Ohta Y."/>
            <person name="Flajnik M.F."/>
            <person name="Sutoh Y."/>
            <person name="Kasahara M."/>
            <person name="Hoon S."/>
            <person name="Gangu V."/>
            <person name="Roy S.W."/>
            <person name="Irimia M."/>
            <person name="Korzh V."/>
            <person name="Kondrychyn I."/>
            <person name="Lim Z.W."/>
            <person name="Tay B.H."/>
            <person name="Tohari S."/>
            <person name="Kong K.W."/>
            <person name="Ho S."/>
            <person name="Lorente-Galdos B."/>
            <person name="Quilez J."/>
            <person name="Marques-Bonet T."/>
            <person name="Raney B.J."/>
            <person name="Ingham P.W."/>
            <person name="Tay A."/>
            <person name="Hillier L.W."/>
            <person name="Minx P."/>
            <person name="Boehm T."/>
            <person name="Wilson R.K."/>
            <person name="Brenner S."/>
            <person name="Warren W.C."/>
        </authorList>
    </citation>
    <scope>NUCLEOTIDE SEQUENCE [LARGE SCALE GENOMIC DNA]</scope>
</reference>
<proteinExistence type="predicted"/>
<name>A0A4W3H2M5_CALMI</name>
<dbReference type="Gene3D" id="2.20.25.590">
    <property type="match status" value="1"/>
</dbReference>
<reference evidence="2" key="1">
    <citation type="journal article" date="2006" name="Science">
        <title>Ancient noncoding elements conserved in the human genome.</title>
        <authorList>
            <person name="Venkatesh B."/>
            <person name="Kirkness E.F."/>
            <person name="Loh Y.H."/>
            <person name="Halpern A.L."/>
            <person name="Lee A.P."/>
            <person name="Johnson J."/>
            <person name="Dandona N."/>
            <person name="Viswanathan L.D."/>
            <person name="Tay A."/>
            <person name="Venter J.C."/>
            <person name="Strausberg R.L."/>
            <person name="Brenner S."/>
        </authorList>
    </citation>
    <scope>NUCLEOTIDE SEQUENCE [LARGE SCALE GENOMIC DNA]</scope>
</reference>
<dbReference type="AlphaFoldDB" id="A0A4W3H2M5"/>
<dbReference type="Ensembl" id="ENSCMIT00000011276.1">
    <property type="protein sequence ID" value="ENSCMIP00000010998.1"/>
    <property type="gene ID" value="ENSCMIG00000005766.1"/>
</dbReference>
<reference evidence="2" key="2">
    <citation type="journal article" date="2007" name="PLoS Biol.">
        <title>Survey sequencing and comparative analysis of the elephant shark (Callorhinchus milii) genome.</title>
        <authorList>
            <person name="Venkatesh B."/>
            <person name="Kirkness E.F."/>
            <person name="Loh Y.H."/>
            <person name="Halpern A.L."/>
            <person name="Lee A.P."/>
            <person name="Johnson J."/>
            <person name="Dandona N."/>
            <person name="Viswanathan L.D."/>
            <person name="Tay A."/>
            <person name="Venter J.C."/>
            <person name="Strausberg R.L."/>
            <person name="Brenner S."/>
        </authorList>
    </citation>
    <scope>NUCLEOTIDE SEQUENCE [LARGE SCALE GENOMIC DNA]</scope>
</reference>
<reference evidence="1" key="5">
    <citation type="submission" date="2025-09" db="UniProtKB">
        <authorList>
            <consortium name="Ensembl"/>
        </authorList>
    </citation>
    <scope>IDENTIFICATION</scope>
</reference>
<accession>A0A4W3H2M5</accession>
<organism evidence="1 2">
    <name type="scientific">Callorhinchus milii</name>
    <name type="common">Ghost shark</name>
    <dbReference type="NCBI Taxonomy" id="7868"/>
    <lineage>
        <taxon>Eukaryota</taxon>
        <taxon>Metazoa</taxon>
        <taxon>Chordata</taxon>
        <taxon>Craniata</taxon>
        <taxon>Vertebrata</taxon>
        <taxon>Chondrichthyes</taxon>
        <taxon>Holocephali</taxon>
        <taxon>Chimaeriformes</taxon>
        <taxon>Callorhinchidae</taxon>
        <taxon>Callorhinchus</taxon>
    </lineage>
</organism>
<sequence length="93" mass="10727">MFVCNSASTQLDLPPYCEDPEDNTRYEDGTSWTNCINPVFIASISFFFAPRVFMPAFYPEDCVSVLDQLSCQYQVYKKDNPSEKCFVYSYIGK</sequence>
<protein>
    <submittedName>
        <fullName evidence="1">Uncharacterized protein</fullName>
    </submittedName>
</protein>